<dbReference type="Pfam" id="PF00679">
    <property type="entry name" value="EFG_C"/>
    <property type="match status" value="1"/>
</dbReference>
<dbReference type="InterPro" id="IPR000640">
    <property type="entry name" value="EFG_V-like"/>
</dbReference>
<dbReference type="CDD" id="cd04170">
    <property type="entry name" value="EF-G_bact"/>
    <property type="match status" value="1"/>
</dbReference>
<dbReference type="NCBIfam" id="NF009381">
    <property type="entry name" value="PRK12740.1-5"/>
    <property type="match status" value="1"/>
</dbReference>
<dbReference type="CDD" id="cd03713">
    <property type="entry name" value="EFG_mtEFG_C"/>
    <property type="match status" value="1"/>
</dbReference>
<proteinExistence type="predicted"/>
<dbReference type="NCBIfam" id="TIGR00231">
    <property type="entry name" value="small_GTP"/>
    <property type="match status" value="1"/>
</dbReference>
<dbReference type="SMART" id="SM00889">
    <property type="entry name" value="EFG_IV"/>
    <property type="match status" value="1"/>
</dbReference>
<dbReference type="InterPro" id="IPR009022">
    <property type="entry name" value="EFG_III"/>
</dbReference>
<dbReference type="GO" id="GO:0032790">
    <property type="term" value="P:ribosome disassembly"/>
    <property type="evidence" value="ECO:0007669"/>
    <property type="project" value="TreeGrafter"/>
</dbReference>
<dbReference type="EMBL" id="UINC01001716">
    <property type="protein sequence ID" value="SUZ87291.1"/>
    <property type="molecule type" value="Genomic_DNA"/>
</dbReference>
<dbReference type="AlphaFoldDB" id="A0A381R6B4"/>
<dbReference type="CDD" id="cd16262">
    <property type="entry name" value="EFG_III"/>
    <property type="match status" value="1"/>
</dbReference>
<feature type="domain" description="Tr-type G" evidence="3">
    <location>
        <begin position="7"/>
        <end position="281"/>
    </location>
</feature>
<dbReference type="FunFam" id="3.30.70.240:FF:000001">
    <property type="entry name" value="Elongation factor G"/>
    <property type="match status" value="1"/>
</dbReference>
<dbReference type="GO" id="GO:0003924">
    <property type="term" value="F:GTPase activity"/>
    <property type="evidence" value="ECO:0007669"/>
    <property type="project" value="InterPro"/>
</dbReference>
<dbReference type="InterPro" id="IPR035647">
    <property type="entry name" value="EFG_III/V"/>
</dbReference>
<dbReference type="SMART" id="SM00838">
    <property type="entry name" value="EFG_C"/>
    <property type="match status" value="1"/>
</dbReference>
<dbReference type="PANTHER" id="PTHR43261">
    <property type="entry name" value="TRANSLATION ELONGATION FACTOR G-RELATED"/>
    <property type="match status" value="1"/>
</dbReference>
<dbReference type="InterPro" id="IPR000795">
    <property type="entry name" value="T_Tr_GTP-bd_dom"/>
</dbReference>
<dbReference type="GO" id="GO:0005525">
    <property type="term" value="F:GTP binding"/>
    <property type="evidence" value="ECO:0007669"/>
    <property type="project" value="UniProtKB-KW"/>
</dbReference>
<keyword evidence="2" id="KW-0342">GTP-binding</keyword>
<dbReference type="InterPro" id="IPR005225">
    <property type="entry name" value="Small_GTP-bd"/>
</dbReference>
<evidence type="ECO:0000313" key="4">
    <source>
        <dbReference type="EMBL" id="SUZ87291.1"/>
    </source>
</evidence>
<protein>
    <recommendedName>
        <fullName evidence="3">Tr-type G domain-containing protein</fullName>
    </recommendedName>
</protein>
<dbReference type="SUPFAM" id="SSF50447">
    <property type="entry name" value="Translation proteins"/>
    <property type="match status" value="1"/>
</dbReference>
<dbReference type="PRINTS" id="PR00315">
    <property type="entry name" value="ELONGATNFCT"/>
</dbReference>
<dbReference type="Pfam" id="PF14492">
    <property type="entry name" value="EFG_III"/>
    <property type="match status" value="1"/>
</dbReference>
<dbReference type="PROSITE" id="PS51722">
    <property type="entry name" value="G_TR_2"/>
    <property type="match status" value="1"/>
</dbReference>
<reference evidence="4" key="1">
    <citation type="submission" date="2018-05" db="EMBL/GenBank/DDBJ databases">
        <authorList>
            <person name="Lanie J.A."/>
            <person name="Ng W.-L."/>
            <person name="Kazmierczak K.M."/>
            <person name="Andrzejewski T.M."/>
            <person name="Davidsen T.M."/>
            <person name="Wayne K.J."/>
            <person name="Tettelin H."/>
            <person name="Glass J.I."/>
            <person name="Rusch D."/>
            <person name="Podicherti R."/>
            <person name="Tsui H.-C.T."/>
            <person name="Winkler M.E."/>
        </authorList>
    </citation>
    <scope>NUCLEOTIDE SEQUENCE</scope>
</reference>
<dbReference type="InterPro" id="IPR035649">
    <property type="entry name" value="EFG_V"/>
</dbReference>
<dbReference type="Pfam" id="PF00009">
    <property type="entry name" value="GTP_EFTU"/>
    <property type="match status" value="1"/>
</dbReference>
<dbReference type="SUPFAM" id="SSF54211">
    <property type="entry name" value="Ribosomal protein S5 domain 2-like"/>
    <property type="match status" value="1"/>
</dbReference>
<dbReference type="Gene3D" id="3.30.70.870">
    <property type="entry name" value="Elongation Factor G (Translational Gtpase), domain 3"/>
    <property type="match status" value="1"/>
</dbReference>
<gene>
    <name evidence="4" type="ORF">METZ01_LOCUS40145</name>
</gene>
<keyword evidence="1" id="KW-0547">Nucleotide-binding</keyword>
<dbReference type="Gene3D" id="3.30.230.10">
    <property type="match status" value="1"/>
</dbReference>
<dbReference type="Gene3D" id="2.40.30.10">
    <property type="entry name" value="Translation factors"/>
    <property type="match status" value="1"/>
</dbReference>
<dbReference type="NCBIfam" id="NF009891">
    <property type="entry name" value="PRK13351.1-1"/>
    <property type="match status" value="1"/>
</dbReference>
<dbReference type="PANTHER" id="PTHR43261:SF6">
    <property type="entry name" value="ELONGATION FACTOR G-LIKE PROTEIN"/>
    <property type="match status" value="1"/>
</dbReference>
<evidence type="ECO:0000256" key="2">
    <source>
        <dbReference type="ARBA" id="ARBA00023134"/>
    </source>
</evidence>
<dbReference type="InterPro" id="IPR020568">
    <property type="entry name" value="Ribosomal_Su5_D2-typ_SF"/>
</dbReference>
<sequence>MKNYAAKDIRNFAVVGHGGSGKTTLSEAMLSRSGKINRIGSIESGTTTSDYHHDEHQRQISIHSSPLHLEWDDIKFNLIDTPGYLDFIGEAISSLAVVDAAVVVVHAVNGIEVGTEQVWNYASNYRLPKIIVVNGLDKEHTQFDKILQQAKSNFGSNVFPLQLPVNAGPGFNQVVDVLRNELITYSTDGSGKYSEEELPEEWQEKIKELHEELIEYVAESDDTLLEKFFEEGNLSEEEMREGLHRAIQDQVFIPVFCTTATQNIGTARLMDFISKYGSSPVDRATIQAENANSGETIEVALDGSAPVVHVFKTISEAHVGELSFFRVYSGSVSTGMDLHNTTRSNSERFGQMFLMNGKDRTNVPSLNAGDIGAVVKLKDTHTGNTLTGPSNKVKLSSVKLPNSNIHLGIRSKSKGDEERIATGLSTIHEEDPTFIYRVDSELHQTVISGQGELHLQVSIDRLKRKFNVDVETFKPRIPYRETIRGKGSSKYRHKKQSGGAGQFAEVWMRIESKPRGEGIEFTHSLVGQSVDRVFVPSVEKGVNVSCTEGVLAGYRVVDLKVDFYDGKQHPVDSKDIAFQMAGKQAFREAFMEAQPCLLEPILNIEIKVPDSFMGDVMGDMSSRRGKIIGMDAEGESQLIKAQAPQSEMYQYSTTLRSLTGGRGIHSEEFSHYQEVPRDMETKVVAAAKAAQGTEDKE</sequence>
<evidence type="ECO:0000259" key="3">
    <source>
        <dbReference type="PROSITE" id="PS51722"/>
    </source>
</evidence>
<dbReference type="InterPro" id="IPR027417">
    <property type="entry name" value="P-loop_NTPase"/>
</dbReference>
<dbReference type="InterPro" id="IPR053905">
    <property type="entry name" value="EF-G-like_DII"/>
</dbReference>
<dbReference type="SUPFAM" id="SSF54980">
    <property type="entry name" value="EF-G C-terminal domain-like"/>
    <property type="match status" value="2"/>
</dbReference>
<dbReference type="Pfam" id="PF22042">
    <property type="entry name" value="EF-G_D2"/>
    <property type="match status" value="1"/>
</dbReference>
<dbReference type="InterPro" id="IPR014721">
    <property type="entry name" value="Ribsml_uS5_D2-typ_fold_subgr"/>
</dbReference>
<dbReference type="InterPro" id="IPR047872">
    <property type="entry name" value="EFG_IV"/>
</dbReference>
<dbReference type="CDD" id="cd01434">
    <property type="entry name" value="EFG_mtEFG1_IV"/>
    <property type="match status" value="1"/>
</dbReference>
<organism evidence="4">
    <name type="scientific">marine metagenome</name>
    <dbReference type="NCBI Taxonomy" id="408172"/>
    <lineage>
        <taxon>unclassified sequences</taxon>
        <taxon>metagenomes</taxon>
        <taxon>ecological metagenomes</taxon>
    </lineage>
</organism>
<dbReference type="InterPro" id="IPR041095">
    <property type="entry name" value="EFG_II"/>
</dbReference>
<dbReference type="NCBIfam" id="NF009379">
    <property type="entry name" value="PRK12740.1-3"/>
    <property type="match status" value="1"/>
</dbReference>
<dbReference type="InterPro" id="IPR005517">
    <property type="entry name" value="Transl_elong_EFG/EF2_IV"/>
</dbReference>
<accession>A0A381R6B4</accession>
<dbReference type="GO" id="GO:0003746">
    <property type="term" value="F:translation elongation factor activity"/>
    <property type="evidence" value="ECO:0007669"/>
    <property type="project" value="InterPro"/>
</dbReference>
<dbReference type="Pfam" id="PF03764">
    <property type="entry name" value="EFG_IV"/>
    <property type="match status" value="1"/>
</dbReference>
<dbReference type="CDD" id="cd04088">
    <property type="entry name" value="EFG_mtEFG_II"/>
    <property type="match status" value="1"/>
</dbReference>
<dbReference type="SUPFAM" id="SSF52540">
    <property type="entry name" value="P-loop containing nucleoside triphosphate hydrolases"/>
    <property type="match status" value="1"/>
</dbReference>
<dbReference type="InterPro" id="IPR009000">
    <property type="entry name" value="Transl_B-barrel_sf"/>
</dbReference>
<evidence type="ECO:0000256" key="1">
    <source>
        <dbReference type="ARBA" id="ARBA00022741"/>
    </source>
</evidence>
<name>A0A381R6B4_9ZZZZ</name>
<dbReference type="Gene3D" id="3.30.70.240">
    <property type="match status" value="1"/>
</dbReference>
<dbReference type="Gene3D" id="3.40.50.300">
    <property type="entry name" value="P-loop containing nucleotide triphosphate hydrolases"/>
    <property type="match status" value="1"/>
</dbReference>